<reference evidence="3 4" key="1">
    <citation type="submission" date="2014-11" db="EMBL/GenBank/DDBJ databases">
        <title>Genetic blueprint of the zoonotic pathogen Toxocara canis.</title>
        <authorList>
            <person name="Zhu X.-Q."/>
            <person name="Korhonen P.K."/>
            <person name="Cai H."/>
            <person name="Young N.D."/>
            <person name="Nejsum P."/>
            <person name="von Samson-Himmelstjerna G."/>
            <person name="Boag P.R."/>
            <person name="Tan P."/>
            <person name="Li Q."/>
            <person name="Min J."/>
            <person name="Yang Y."/>
            <person name="Wang X."/>
            <person name="Fang X."/>
            <person name="Hall R.S."/>
            <person name="Hofmann A."/>
            <person name="Sternberg P.W."/>
            <person name="Jex A.R."/>
            <person name="Gasser R.B."/>
        </authorList>
    </citation>
    <scope>NUCLEOTIDE SEQUENCE [LARGE SCALE GENOMIC DNA]</scope>
    <source>
        <strain evidence="3">PN_DK_2014</strain>
    </source>
</reference>
<dbReference type="STRING" id="6265.A0A0B2VH19"/>
<dbReference type="GO" id="GO:0016020">
    <property type="term" value="C:membrane"/>
    <property type="evidence" value="ECO:0007669"/>
    <property type="project" value="GOC"/>
</dbReference>
<dbReference type="InterPro" id="IPR029052">
    <property type="entry name" value="Metallo-depent_PP-like"/>
</dbReference>
<dbReference type="GO" id="GO:0046513">
    <property type="term" value="P:ceramide biosynthetic process"/>
    <property type="evidence" value="ECO:0007669"/>
    <property type="project" value="TreeGrafter"/>
</dbReference>
<dbReference type="PANTHER" id="PTHR10340:SF34">
    <property type="entry name" value="SPHINGOMYELIN PHOSPHODIESTERASE"/>
    <property type="match status" value="1"/>
</dbReference>
<dbReference type="PANTHER" id="PTHR10340">
    <property type="entry name" value="SPHINGOMYELIN PHOSPHODIESTERASE"/>
    <property type="match status" value="1"/>
</dbReference>
<evidence type="ECO:0000256" key="1">
    <source>
        <dbReference type="ARBA" id="ARBA00022801"/>
    </source>
</evidence>
<gene>
    <name evidence="3" type="primary">asm-1</name>
    <name evidence="3" type="ORF">Tcan_09828</name>
</gene>
<comment type="caution">
    <text evidence="3">The sequence shown here is derived from an EMBL/GenBank/DDBJ whole genome shotgun (WGS) entry which is preliminary data.</text>
</comment>
<sequence length="120" mass="13695">MEAKPENDCTDIDAQNRQWQTFLQFSKTIKAQFFGHIHIDSFTVFYEEMNDDASMPTNVLFCSPSVTTFSGLNPAYRIYEIEPGMQYVVDEGSKFQGLESSKLAKIPAAKYETSIRRFAS</sequence>
<dbReference type="OrthoDB" id="5866677at2759"/>
<dbReference type="EMBL" id="JPKZ01001678">
    <property type="protein sequence ID" value="KHN80762.1"/>
    <property type="molecule type" value="Genomic_DNA"/>
</dbReference>
<keyword evidence="2" id="KW-0325">Glycoprotein</keyword>
<evidence type="ECO:0000313" key="4">
    <source>
        <dbReference type="Proteomes" id="UP000031036"/>
    </source>
</evidence>
<evidence type="ECO:0000256" key="2">
    <source>
        <dbReference type="ARBA" id="ARBA00023180"/>
    </source>
</evidence>
<dbReference type="SUPFAM" id="SSF56300">
    <property type="entry name" value="Metallo-dependent phosphatases"/>
    <property type="match status" value="1"/>
</dbReference>
<proteinExistence type="predicted"/>
<evidence type="ECO:0000313" key="3">
    <source>
        <dbReference type="EMBL" id="KHN80762.1"/>
    </source>
</evidence>
<organism evidence="3 4">
    <name type="scientific">Toxocara canis</name>
    <name type="common">Canine roundworm</name>
    <dbReference type="NCBI Taxonomy" id="6265"/>
    <lineage>
        <taxon>Eukaryota</taxon>
        <taxon>Metazoa</taxon>
        <taxon>Ecdysozoa</taxon>
        <taxon>Nematoda</taxon>
        <taxon>Chromadorea</taxon>
        <taxon>Rhabditida</taxon>
        <taxon>Spirurina</taxon>
        <taxon>Ascaridomorpha</taxon>
        <taxon>Ascaridoidea</taxon>
        <taxon>Toxocaridae</taxon>
        <taxon>Toxocara</taxon>
    </lineage>
</organism>
<dbReference type="Proteomes" id="UP000031036">
    <property type="component" value="Unassembled WGS sequence"/>
</dbReference>
<dbReference type="GO" id="GO:0005764">
    <property type="term" value="C:lysosome"/>
    <property type="evidence" value="ECO:0007669"/>
    <property type="project" value="TreeGrafter"/>
</dbReference>
<dbReference type="GO" id="GO:0005615">
    <property type="term" value="C:extracellular space"/>
    <property type="evidence" value="ECO:0007669"/>
    <property type="project" value="TreeGrafter"/>
</dbReference>
<dbReference type="GO" id="GO:0061750">
    <property type="term" value="F:acid sphingomyelin phosphodiesterase activity"/>
    <property type="evidence" value="ECO:0007669"/>
    <property type="project" value="TreeGrafter"/>
</dbReference>
<keyword evidence="1" id="KW-0378">Hydrolase</keyword>
<name>A0A0B2VH19_TOXCA</name>
<accession>A0A0B2VH19</accession>
<keyword evidence="4" id="KW-1185">Reference proteome</keyword>
<dbReference type="GO" id="GO:0006685">
    <property type="term" value="P:sphingomyelin catabolic process"/>
    <property type="evidence" value="ECO:0007669"/>
    <property type="project" value="TreeGrafter"/>
</dbReference>
<protein>
    <submittedName>
        <fullName evidence="3">Sphingomyelin phosphodiesterase 1</fullName>
    </submittedName>
</protein>
<dbReference type="AlphaFoldDB" id="A0A0B2VH19"/>